<sequence>MFLHSKISRYWHWLASHMRGNTKKTMQGNGKSNARGKRRTDEDNERRSDVAGGMGEGTTSDGDAPKMFLGRRVGGSRVGFVLFLFD</sequence>
<organism evidence="1 2">
    <name type="scientific">Arctium lappa</name>
    <name type="common">Greater burdock</name>
    <name type="synonym">Lappa major</name>
    <dbReference type="NCBI Taxonomy" id="4217"/>
    <lineage>
        <taxon>Eukaryota</taxon>
        <taxon>Viridiplantae</taxon>
        <taxon>Streptophyta</taxon>
        <taxon>Embryophyta</taxon>
        <taxon>Tracheophyta</taxon>
        <taxon>Spermatophyta</taxon>
        <taxon>Magnoliopsida</taxon>
        <taxon>eudicotyledons</taxon>
        <taxon>Gunneridae</taxon>
        <taxon>Pentapetalae</taxon>
        <taxon>asterids</taxon>
        <taxon>campanulids</taxon>
        <taxon>Asterales</taxon>
        <taxon>Asteraceae</taxon>
        <taxon>Carduoideae</taxon>
        <taxon>Cardueae</taxon>
        <taxon>Arctiinae</taxon>
        <taxon>Arctium</taxon>
    </lineage>
</organism>
<evidence type="ECO:0000313" key="1">
    <source>
        <dbReference type="EMBL" id="KAI3677906.1"/>
    </source>
</evidence>
<proteinExistence type="predicted"/>
<dbReference type="EMBL" id="CM042060">
    <property type="protein sequence ID" value="KAI3677906.1"/>
    <property type="molecule type" value="Genomic_DNA"/>
</dbReference>
<dbReference type="Proteomes" id="UP001055879">
    <property type="component" value="Linkage Group LG14"/>
</dbReference>
<keyword evidence="2" id="KW-1185">Reference proteome</keyword>
<gene>
    <name evidence="1" type="ORF">L6452_37180</name>
</gene>
<reference evidence="1 2" key="2">
    <citation type="journal article" date="2022" name="Mol. Ecol. Resour.">
        <title>The genomes of chicory, endive, great burdock and yacon provide insights into Asteraceae paleo-polyploidization history and plant inulin production.</title>
        <authorList>
            <person name="Fan W."/>
            <person name="Wang S."/>
            <person name="Wang H."/>
            <person name="Wang A."/>
            <person name="Jiang F."/>
            <person name="Liu H."/>
            <person name="Zhao H."/>
            <person name="Xu D."/>
            <person name="Zhang Y."/>
        </authorList>
    </citation>
    <scope>NUCLEOTIDE SEQUENCE [LARGE SCALE GENOMIC DNA]</scope>
    <source>
        <strain evidence="2">cv. Niubang</strain>
    </source>
</reference>
<comment type="caution">
    <text evidence="1">The sequence shown here is derived from an EMBL/GenBank/DDBJ whole genome shotgun (WGS) entry which is preliminary data.</text>
</comment>
<protein>
    <submittedName>
        <fullName evidence="1">Uncharacterized protein</fullName>
    </submittedName>
</protein>
<evidence type="ECO:0000313" key="2">
    <source>
        <dbReference type="Proteomes" id="UP001055879"/>
    </source>
</evidence>
<name>A0ACB8Y1M8_ARCLA</name>
<reference evidence="2" key="1">
    <citation type="journal article" date="2022" name="Mol. Ecol. Resour.">
        <title>The genomes of chicory, endive, great burdock and yacon provide insights into Asteraceae palaeo-polyploidization history and plant inulin production.</title>
        <authorList>
            <person name="Fan W."/>
            <person name="Wang S."/>
            <person name="Wang H."/>
            <person name="Wang A."/>
            <person name="Jiang F."/>
            <person name="Liu H."/>
            <person name="Zhao H."/>
            <person name="Xu D."/>
            <person name="Zhang Y."/>
        </authorList>
    </citation>
    <scope>NUCLEOTIDE SEQUENCE [LARGE SCALE GENOMIC DNA]</scope>
    <source>
        <strain evidence="2">cv. Niubang</strain>
    </source>
</reference>
<accession>A0ACB8Y1M8</accession>